<dbReference type="Pfam" id="PF00913">
    <property type="entry name" value="Trypan_glycop"/>
    <property type="match status" value="1"/>
</dbReference>
<dbReference type="InterPro" id="IPR019609">
    <property type="entry name" value="Variant_surf_glycoprt_trypan_C"/>
</dbReference>
<keyword evidence="6" id="KW-0325">Glycoprotein</keyword>
<name>Q968L7_TRYEV</name>
<keyword evidence="3" id="KW-1003">Cell membrane</keyword>
<feature type="region of interest" description="Disordered" evidence="8">
    <location>
        <begin position="236"/>
        <end position="285"/>
    </location>
</feature>
<comment type="function">
    <text evidence="1">VSG forms a coat on the surface of the parasite. The trypanosome evades the immune response of the host by expressing a series of antigenically distinct VSGs from an estimated 1000 VSG genes.</text>
</comment>
<evidence type="ECO:0000256" key="4">
    <source>
        <dbReference type="ARBA" id="ARBA00022622"/>
    </source>
</evidence>
<keyword evidence="5" id="KW-0472">Membrane</keyword>
<dbReference type="GO" id="GO:0098552">
    <property type="term" value="C:side of membrane"/>
    <property type="evidence" value="ECO:0007669"/>
    <property type="project" value="UniProtKB-KW"/>
</dbReference>
<dbReference type="GO" id="GO:0005886">
    <property type="term" value="C:plasma membrane"/>
    <property type="evidence" value="ECO:0007669"/>
    <property type="project" value="UniProtKB-SubCell"/>
</dbReference>
<feature type="region of interest" description="Disordered" evidence="8">
    <location>
        <begin position="301"/>
        <end position="344"/>
    </location>
</feature>
<evidence type="ECO:0000259" key="10">
    <source>
        <dbReference type="Pfam" id="PF00913"/>
    </source>
</evidence>
<evidence type="ECO:0000256" key="2">
    <source>
        <dbReference type="ARBA" id="ARBA00004609"/>
    </source>
</evidence>
<evidence type="ECO:0000259" key="11">
    <source>
        <dbReference type="Pfam" id="PF10659"/>
    </source>
</evidence>
<feature type="region of interest" description="Disordered" evidence="8">
    <location>
        <begin position="119"/>
        <end position="153"/>
    </location>
</feature>
<feature type="signal peptide" evidence="9">
    <location>
        <begin position="1"/>
        <end position="22"/>
    </location>
</feature>
<comment type="subcellular location">
    <subcellularLocation>
        <location evidence="2">Cell membrane</location>
        <topology evidence="2">Lipid-anchor</topology>
        <topology evidence="2">GPI-anchor</topology>
    </subcellularLocation>
</comment>
<dbReference type="GO" id="GO:0042783">
    <property type="term" value="P:symbiont-mediated evasion of host immune response"/>
    <property type="evidence" value="ECO:0007669"/>
    <property type="project" value="InterPro"/>
</dbReference>
<evidence type="ECO:0000256" key="6">
    <source>
        <dbReference type="ARBA" id="ARBA00023180"/>
    </source>
</evidence>
<evidence type="ECO:0000256" key="8">
    <source>
        <dbReference type="SAM" id="MobiDB-lite"/>
    </source>
</evidence>
<evidence type="ECO:0000256" key="5">
    <source>
        <dbReference type="ARBA" id="ARBA00023136"/>
    </source>
</evidence>
<protein>
    <submittedName>
        <fullName evidence="12">Variable surface glycoprotein</fullName>
    </submittedName>
</protein>
<feature type="compositionally biased region" description="Polar residues" evidence="8">
    <location>
        <begin position="257"/>
        <end position="266"/>
    </location>
</feature>
<dbReference type="SUPFAM" id="SSF58087">
    <property type="entry name" value="Variant surface glycoprotein (N-terminal domain)"/>
    <property type="match status" value="1"/>
</dbReference>
<dbReference type="AlphaFoldDB" id="Q968L7"/>
<feature type="domain" description="Trypanosome variant surface glycoprotein C-terminal" evidence="11">
    <location>
        <begin position="394"/>
        <end position="495"/>
    </location>
</feature>
<feature type="compositionally biased region" description="Polar residues" evidence="8">
    <location>
        <begin position="327"/>
        <end position="344"/>
    </location>
</feature>
<evidence type="ECO:0000256" key="9">
    <source>
        <dbReference type="SAM" id="SignalP"/>
    </source>
</evidence>
<sequence>MSVRQWAQFIFVYVLTFRHSEAAEGDALSLEAVKKLCSVTVRTKTTAKDIVAQLKARQGKASELLSLQAKLQLASCAGGGELKDQLAVLSVYVKTKIQEQVSKTEKLAVSGAKRDVGSIHSWTRGRRTHGLRNSGRDGEQALSNVRRQRNKASVARHCNANMRHALTTEGGSAAVSPPYDYSKDHDVSIPHQQPQSGVTLFNTNTRRICGQHDDNSTNVKWAAGLLDIAARGENHKRQKIGTTNDDTQTSNSNGSSHCLQSLSRGSNCHDPEPAEDNYDSRKTDPKLNEAIKMFVLGKAQKPDGTDVASQIEPEKTDFSAPTKKTSKQSLGQTQRFSSSQEVSGKVSTKKISDLSARRNEKAAMVCVLDQKKFSTESEMNCPKHGQIPNAEEVCNAIEDKTTCDNNKQCSYHNKVEDGSKKCRYNATKSTGNGVPAPQTQTGGTETTTDKCKDKKKDECKSPDCKWDGEECKDSSILANKQFALTVVSAAFVALLF</sequence>
<dbReference type="EMBL" id="AF317924">
    <property type="protein sequence ID" value="AAK49471.1"/>
    <property type="molecule type" value="mRNA"/>
</dbReference>
<dbReference type="Gene3D" id="3.30.1680.40">
    <property type="match status" value="1"/>
</dbReference>
<feature type="domain" description="Trypanosome variant surface glycoprotein A-type N-terminal" evidence="10">
    <location>
        <begin position="10"/>
        <end position="115"/>
    </location>
</feature>
<feature type="chain" id="PRO_5004321887" evidence="9">
    <location>
        <begin position="23"/>
        <end position="496"/>
    </location>
</feature>
<feature type="compositionally biased region" description="Basic and acidic residues" evidence="8">
    <location>
        <begin position="267"/>
        <end position="285"/>
    </location>
</feature>
<feature type="compositionally biased region" description="Low complexity" evidence="8">
    <location>
        <begin position="241"/>
        <end position="256"/>
    </location>
</feature>
<dbReference type="Gene3D" id="3.30.1680.30">
    <property type="match status" value="1"/>
</dbReference>
<dbReference type="InterPro" id="IPR001812">
    <property type="entry name" value="Trypano_VSG_A_N_dom"/>
</dbReference>
<dbReference type="Pfam" id="PF10659">
    <property type="entry name" value="Trypan_glycop_C"/>
    <property type="match status" value="1"/>
</dbReference>
<proteinExistence type="evidence at transcript level"/>
<evidence type="ECO:0000313" key="12">
    <source>
        <dbReference type="EMBL" id="AAK49471.1"/>
    </source>
</evidence>
<reference evidence="12" key="1">
    <citation type="submission" date="2000-11" db="EMBL/GenBank/DDBJ databases">
        <title>Comparative analysis of Trypanosoma evansi variant surface glycoprotein repertoire.</title>
        <authorList>
            <person name="Urakawa T."/>
            <person name="Ngaira J."/>
            <person name="Majiwa P."/>
        </authorList>
    </citation>
    <scope>NUCLEOTIDE SEQUENCE</scope>
    <source>
        <strain evidence="12">IL3927</strain>
    </source>
</reference>
<evidence type="ECO:0000256" key="7">
    <source>
        <dbReference type="ARBA" id="ARBA00023288"/>
    </source>
</evidence>
<keyword evidence="4" id="KW-0336">GPI-anchor</keyword>
<evidence type="ECO:0000256" key="3">
    <source>
        <dbReference type="ARBA" id="ARBA00022475"/>
    </source>
</evidence>
<keyword evidence="7" id="KW-0449">Lipoprotein</keyword>
<gene>
    <name evidence="12" type="primary">VSG</name>
</gene>
<accession>Q968L7</accession>
<organism evidence="12">
    <name type="scientific">Trypanosoma evansi</name>
    <dbReference type="NCBI Taxonomy" id="5697"/>
    <lineage>
        <taxon>Eukaryota</taxon>
        <taxon>Discoba</taxon>
        <taxon>Euglenozoa</taxon>
        <taxon>Kinetoplastea</taxon>
        <taxon>Metakinetoplastina</taxon>
        <taxon>Trypanosomatida</taxon>
        <taxon>Trypanosomatidae</taxon>
        <taxon>Trypanosoma</taxon>
    </lineage>
</organism>
<keyword evidence="9" id="KW-0732">Signal</keyword>
<evidence type="ECO:0000256" key="1">
    <source>
        <dbReference type="ARBA" id="ARBA00002523"/>
    </source>
</evidence>